<dbReference type="Proteomes" id="UP000183894">
    <property type="component" value="Unassembled WGS sequence"/>
</dbReference>
<dbReference type="RefSeq" id="WP_007539977.1">
    <property type="nucleotide sequence ID" value="NZ_FOAD01000001.1"/>
</dbReference>
<keyword evidence="1" id="KW-0812">Transmembrane</keyword>
<proteinExistence type="predicted"/>
<feature type="transmembrane region" description="Helical" evidence="1">
    <location>
        <begin position="48"/>
        <end position="67"/>
    </location>
</feature>
<evidence type="ECO:0000313" key="4">
    <source>
        <dbReference type="Proteomes" id="UP000183894"/>
    </source>
</evidence>
<accession>A0A1H7J1G5</accession>
<feature type="transmembrane region" description="Helical" evidence="1">
    <location>
        <begin position="12"/>
        <end position="36"/>
    </location>
</feature>
<reference evidence="3 4" key="1">
    <citation type="submission" date="2016-10" db="EMBL/GenBank/DDBJ databases">
        <authorList>
            <person name="de Groot N.N."/>
        </authorList>
    </citation>
    <scope>NUCLEOTIDE SEQUENCE [LARGE SCALE GENOMIC DNA]</scope>
    <source>
        <strain evidence="3 4">CDM_5</strain>
    </source>
</reference>
<evidence type="ECO:0000313" key="3">
    <source>
        <dbReference type="EMBL" id="SEK68508.1"/>
    </source>
</evidence>
<gene>
    <name evidence="3" type="ORF">SAMN04488691_1011081</name>
</gene>
<dbReference type="OrthoDB" id="285323at2157"/>
<dbReference type="AlphaFoldDB" id="A0A1H7J1G5"/>
<protein>
    <recommendedName>
        <fullName evidence="2">DUF8132 domain-containing protein</fullName>
    </recommendedName>
</protein>
<feature type="domain" description="DUF8132" evidence="2">
    <location>
        <begin position="1"/>
        <end position="76"/>
    </location>
</feature>
<dbReference type="InterPro" id="IPR058445">
    <property type="entry name" value="DUF8132"/>
</dbReference>
<keyword evidence="1" id="KW-1133">Transmembrane helix</keyword>
<dbReference type="EMBL" id="FOAD01000001">
    <property type="protein sequence ID" value="SEK68508.1"/>
    <property type="molecule type" value="Genomic_DNA"/>
</dbReference>
<keyword evidence="1" id="KW-0472">Membrane</keyword>
<dbReference type="Pfam" id="PF26453">
    <property type="entry name" value="DUF8132"/>
    <property type="match status" value="1"/>
</dbReference>
<sequence>MSFRSDTRGIGVIQLFFTIVCGIGLGLSIGTAFLIIQGPFLGGPTLDPFPMMGALAAFVVGIVVLSWGTTRLFGIGGVAA</sequence>
<name>A0A1H7J1G5_HALLR</name>
<evidence type="ECO:0000259" key="2">
    <source>
        <dbReference type="Pfam" id="PF26453"/>
    </source>
</evidence>
<evidence type="ECO:0000256" key="1">
    <source>
        <dbReference type="SAM" id="Phobius"/>
    </source>
</evidence>
<organism evidence="3 4">
    <name type="scientific">Haloferax larsenii</name>
    <dbReference type="NCBI Taxonomy" id="302484"/>
    <lineage>
        <taxon>Archaea</taxon>
        <taxon>Methanobacteriati</taxon>
        <taxon>Methanobacteriota</taxon>
        <taxon>Stenosarchaea group</taxon>
        <taxon>Halobacteria</taxon>
        <taxon>Halobacteriales</taxon>
        <taxon>Haloferacaceae</taxon>
        <taxon>Haloferax</taxon>
    </lineage>
</organism>